<dbReference type="SUPFAM" id="SSF51161">
    <property type="entry name" value="Trimeric LpxA-like enzymes"/>
    <property type="match status" value="1"/>
</dbReference>
<dbReference type="InterPro" id="IPR018357">
    <property type="entry name" value="Hexapep_transf_CS"/>
</dbReference>
<dbReference type="AlphaFoldDB" id="A0A7X0SQX5"/>
<reference evidence="6 7" key="1">
    <citation type="submission" date="2020-08" db="EMBL/GenBank/DDBJ databases">
        <title>Cohnella phylogeny.</title>
        <authorList>
            <person name="Dunlap C."/>
        </authorList>
    </citation>
    <scope>NUCLEOTIDE SEQUENCE [LARGE SCALE GENOMIC DNA]</scope>
    <source>
        <strain evidence="6 7">CBP 2801</strain>
    </source>
</reference>
<dbReference type="GO" id="GO:0016740">
    <property type="term" value="F:transferase activity"/>
    <property type="evidence" value="ECO:0007669"/>
    <property type="project" value="UniProtKB-KW"/>
</dbReference>
<gene>
    <name evidence="6" type="ORF">H7C18_26705</name>
</gene>
<keyword evidence="1 6" id="KW-0808">Transferase</keyword>
<feature type="site" description="Increases basicity of active site His" evidence="3">
    <location>
        <position position="140"/>
    </location>
</feature>
<name>A0A7X0SQX5_9BACL</name>
<protein>
    <submittedName>
        <fullName evidence="6">Acetyltransferase</fullName>
    </submittedName>
</protein>
<feature type="binding site" evidence="4">
    <location>
        <position position="187"/>
    </location>
    <ligand>
        <name>acetyl-CoA</name>
        <dbReference type="ChEBI" id="CHEBI:57288"/>
    </ligand>
</feature>
<dbReference type="RefSeq" id="WP_185132175.1">
    <property type="nucleotide sequence ID" value="NZ_JACJVO010000033.1"/>
</dbReference>
<accession>A0A7X0SQX5</accession>
<evidence type="ECO:0000313" key="7">
    <source>
        <dbReference type="Proteomes" id="UP000564644"/>
    </source>
</evidence>
<evidence type="ECO:0000259" key="5">
    <source>
        <dbReference type="Pfam" id="PF17836"/>
    </source>
</evidence>
<evidence type="ECO:0000256" key="2">
    <source>
        <dbReference type="ARBA" id="ARBA00022737"/>
    </source>
</evidence>
<dbReference type="InterPro" id="IPR011004">
    <property type="entry name" value="Trimer_LpxA-like_sf"/>
</dbReference>
<dbReference type="EMBL" id="JACJVO010000033">
    <property type="protein sequence ID" value="MBB6734522.1"/>
    <property type="molecule type" value="Genomic_DNA"/>
</dbReference>
<feature type="binding site" evidence="4">
    <location>
        <position position="71"/>
    </location>
    <ligand>
        <name>substrate</name>
    </ligand>
</feature>
<proteinExistence type="predicted"/>
<evidence type="ECO:0000256" key="3">
    <source>
        <dbReference type="PIRSR" id="PIRSR620019-1"/>
    </source>
</evidence>
<dbReference type="InterPro" id="IPR041561">
    <property type="entry name" value="PglD_N"/>
</dbReference>
<dbReference type="PROSITE" id="PS00101">
    <property type="entry name" value="HEXAPEP_TRANSFERASES"/>
    <property type="match status" value="1"/>
</dbReference>
<dbReference type="InterPro" id="IPR020019">
    <property type="entry name" value="AcTrfase_PglD-like"/>
</dbReference>
<dbReference type="NCBIfam" id="TIGR03570">
    <property type="entry name" value="NeuD_NnaD"/>
    <property type="match status" value="1"/>
</dbReference>
<dbReference type="Proteomes" id="UP000564644">
    <property type="component" value="Unassembled WGS sequence"/>
</dbReference>
<dbReference type="CDD" id="cd03360">
    <property type="entry name" value="LbH_AT_putative"/>
    <property type="match status" value="1"/>
</dbReference>
<keyword evidence="2" id="KW-0677">Repeat</keyword>
<evidence type="ECO:0000313" key="6">
    <source>
        <dbReference type="EMBL" id="MBB6734522.1"/>
    </source>
</evidence>
<feature type="domain" description="PglD N-terminal" evidence="5">
    <location>
        <begin position="5"/>
        <end position="81"/>
    </location>
</feature>
<dbReference type="Gene3D" id="3.40.50.20">
    <property type="match status" value="1"/>
</dbReference>
<dbReference type="PANTHER" id="PTHR43300:SF7">
    <property type="entry name" value="UDP-N-ACETYLBACILLOSAMINE N-ACETYLTRANSFERASE"/>
    <property type="match status" value="1"/>
</dbReference>
<dbReference type="InterPro" id="IPR050179">
    <property type="entry name" value="Trans_hexapeptide_repeat"/>
</dbReference>
<dbReference type="InterPro" id="IPR001451">
    <property type="entry name" value="Hexapep"/>
</dbReference>
<keyword evidence="7" id="KW-1185">Reference proteome</keyword>
<sequence>MNKDKLLIWGCGGMGREVAALCDILGREVAGFLDERPEMNGQVVEGIPVFGDLKSFEKYREEFAVVCAGVGDPHLKKKFANITASQGFRLSEALVHPSVHIPENTELGLNCILCAGSIVSIHVRIGSFVIVNTNVTLAHDVSVASYATISPGVNVSGNVQIEEGVFLGTGSSIREKVKIGAWSVIGGGAFVRSDVPPQMLYAGVPAVFKKAIVRPKG</sequence>
<comment type="caution">
    <text evidence="6">The sequence shown here is derived from an EMBL/GenBank/DDBJ whole genome shotgun (WGS) entry which is preliminary data.</text>
</comment>
<evidence type="ECO:0000256" key="1">
    <source>
        <dbReference type="ARBA" id="ARBA00022679"/>
    </source>
</evidence>
<dbReference type="Pfam" id="PF00132">
    <property type="entry name" value="Hexapep"/>
    <property type="match status" value="1"/>
</dbReference>
<dbReference type="PANTHER" id="PTHR43300">
    <property type="entry name" value="ACETYLTRANSFERASE"/>
    <property type="match status" value="1"/>
</dbReference>
<dbReference type="Pfam" id="PF17836">
    <property type="entry name" value="PglD_N"/>
    <property type="match status" value="1"/>
</dbReference>
<evidence type="ECO:0000256" key="4">
    <source>
        <dbReference type="PIRSR" id="PIRSR620019-2"/>
    </source>
</evidence>
<dbReference type="Gene3D" id="2.160.10.10">
    <property type="entry name" value="Hexapeptide repeat proteins"/>
    <property type="match status" value="1"/>
</dbReference>
<feature type="active site" description="Proton acceptor" evidence="3">
    <location>
        <position position="139"/>
    </location>
</feature>
<organism evidence="6 7">
    <name type="scientific">Cohnella zeiphila</name>
    <dbReference type="NCBI Taxonomy" id="2761120"/>
    <lineage>
        <taxon>Bacteria</taxon>
        <taxon>Bacillati</taxon>
        <taxon>Bacillota</taxon>
        <taxon>Bacilli</taxon>
        <taxon>Bacillales</taxon>
        <taxon>Paenibacillaceae</taxon>
        <taxon>Cohnella</taxon>
    </lineage>
</organism>